<name>A0A060HJM1_9ARCH</name>
<keyword evidence="1" id="KW-0378">Hydrolase</keyword>
<dbReference type="Pfam" id="PF08282">
    <property type="entry name" value="Hydrolase_3"/>
    <property type="match status" value="1"/>
</dbReference>
<protein>
    <submittedName>
        <fullName evidence="1">Putative HAD-superfamily hydrolase, subfamily IIB</fullName>
    </submittedName>
</protein>
<gene>
    <name evidence="1" type="ORF">NVIE_012220</name>
</gene>
<dbReference type="InterPro" id="IPR036412">
    <property type="entry name" value="HAD-like_sf"/>
</dbReference>
<evidence type="ECO:0000313" key="2">
    <source>
        <dbReference type="Proteomes" id="UP000027093"/>
    </source>
</evidence>
<sequence length="277" mass="31651">MSRKIRAIFADYDGTLCPAANLRSSDDGTSFIPSPLGETLWTLSGYIPVCIISSKDSHFLVNRAPFATVFSCIMGIETLVVKRRNNNDILPEIEKRRLSINRARLRENARKLDSISQIVQSEFPFVTAEKKRTSDDLLAGVTVDWRKKKDWDEPRDAIESYVRKIVSKYNNKSFRPVYLETYSSHPFIDIYATKCDKGTGFKHVLSEIKMKGEGQIMYLGDSENDNPAFRLADIPIGIRSDPRLKPRLECDFVLEQDMLASFLQRLLRNDLVFSEAL</sequence>
<dbReference type="GeneID" id="74946481"/>
<dbReference type="Proteomes" id="UP000027093">
    <property type="component" value="Chromosome"/>
</dbReference>
<evidence type="ECO:0000313" key="1">
    <source>
        <dbReference type="EMBL" id="AIC15455.1"/>
    </source>
</evidence>
<keyword evidence="2" id="KW-1185">Reference proteome</keyword>
<dbReference type="HOGENOM" id="CLU_1173412_0_0_2"/>
<accession>A0A060HJM1</accession>
<proteinExistence type="predicted"/>
<dbReference type="OrthoDB" id="27667at2157"/>
<dbReference type="Gene3D" id="3.90.1070.10">
    <property type="match status" value="1"/>
</dbReference>
<dbReference type="Gene3D" id="3.40.50.1000">
    <property type="entry name" value="HAD superfamily/HAD-like"/>
    <property type="match status" value="1"/>
</dbReference>
<dbReference type="KEGG" id="nvn:NVIE_012220"/>
<dbReference type="AlphaFoldDB" id="A0A060HJM1"/>
<dbReference type="SUPFAM" id="SSF56784">
    <property type="entry name" value="HAD-like"/>
    <property type="match status" value="1"/>
</dbReference>
<reference evidence="1 2" key="1">
    <citation type="journal article" date="2014" name="Int. J. Syst. Evol. Microbiol.">
        <title>Nitrososphaera viennensis gen. nov., sp. nov., an aerobic and mesophilic, ammonia-oxidizing archaeon from soil and a member of the archaeal phylum Thaumarchaeota.</title>
        <authorList>
            <person name="Stieglmeier M."/>
            <person name="Klingl A."/>
            <person name="Alves R.J."/>
            <person name="Rittmann S.K."/>
            <person name="Melcher M."/>
            <person name="Leisch N."/>
            <person name="Schleper C."/>
        </authorList>
    </citation>
    <scope>NUCLEOTIDE SEQUENCE [LARGE SCALE GENOMIC DNA]</scope>
    <source>
        <strain evidence="1">EN76</strain>
    </source>
</reference>
<dbReference type="GO" id="GO:0016787">
    <property type="term" value="F:hydrolase activity"/>
    <property type="evidence" value="ECO:0007669"/>
    <property type="project" value="UniProtKB-KW"/>
</dbReference>
<dbReference type="RefSeq" id="WP_075054459.1">
    <property type="nucleotide sequence ID" value="NZ_CP007536.1"/>
</dbReference>
<dbReference type="InterPro" id="IPR023214">
    <property type="entry name" value="HAD_sf"/>
</dbReference>
<organism evidence="1 2">
    <name type="scientific">Nitrososphaera viennensis EN76</name>
    <dbReference type="NCBI Taxonomy" id="926571"/>
    <lineage>
        <taxon>Archaea</taxon>
        <taxon>Nitrososphaerota</taxon>
        <taxon>Nitrososphaeria</taxon>
        <taxon>Nitrososphaerales</taxon>
        <taxon>Nitrososphaeraceae</taxon>
        <taxon>Nitrososphaera</taxon>
    </lineage>
</organism>
<dbReference type="EMBL" id="CP007536">
    <property type="protein sequence ID" value="AIC15455.1"/>
    <property type="molecule type" value="Genomic_DNA"/>
</dbReference>